<feature type="domain" description="Acyl-CoA dehydrogenase/oxidase N-terminal" evidence="5">
    <location>
        <begin position="36"/>
        <end position="120"/>
    </location>
</feature>
<dbReference type="GO" id="GO:0033539">
    <property type="term" value="P:fatty acid beta-oxidation using acyl-CoA dehydrogenase"/>
    <property type="evidence" value="ECO:0007669"/>
    <property type="project" value="TreeGrafter"/>
</dbReference>
<evidence type="ECO:0000259" key="6">
    <source>
        <dbReference type="Pfam" id="PF08028"/>
    </source>
</evidence>
<accession>A0A1I4YKL2</accession>
<dbReference type="InterPro" id="IPR050741">
    <property type="entry name" value="Acyl-CoA_dehydrogenase"/>
</dbReference>
<dbReference type="Gene3D" id="2.40.110.10">
    <property type="entry name" value="Butyryl-CoA Dehydrogenase, subunit A, domain 2"/>
    <property type="match status" value="1"/>
</dbReference>
<dbReference type="SUPFAM" id="SSF47203">
    <property type="entry name" value="Acyl-CoA dehydrogenase C-terminal domain-like"/>
    <property type="match status" value="1"/>
</dbReference>
<feature type="domain" description="Acyl-CoA dehydrogenase C-terminal" evidence="6">
    <location>
        <begin position="245"/>
        <end position="381"/>
    </location>
</feature>
<dbReference type="Pfam" id="PF08028">
    <property type="entry name" value="Acyl-CoA_dh_2"/>
    <property type="match status" value="1"/>
</dbReference>
<dbReference type="PIRSF" id="PIRSF016578">
    <property type="entry name" value="HsaA"/>
    <property type="match status" value="1"/>
</dbReference>
<protein>
    <submittedName>
        <fullName evidence="7">Acyl-CoA dehydrogenase</fullName>
    </submittedName>
</protein>
<dbReference type="InterPro" id="IPR037069">
    <property type="entry name" value="AcylCoA_DH/ox_N_sf"/>
</dbReference>
<dbReference type="SUPFAM" id="SSF56645">
    <property type="entry name" value="Acyl-CoA dehydrogenase NM domain-like"/>
    <property type="match status" value="1"/>
</dbReference>
<proteinExistence type="inferred from homology"/>
<dbReference type="STRING" id="995034.SAMN05216219_0282"/>
<dbReference type="InterPro" id="IPR009100">
    <property type="entry name" value="AcylCoA_DH/oxidase_NM_dom_sf"/>
</dbReference>
<keyword evidence="2" id="KW-0560">Oxidoreductase</keyword>
<dbReference type="GO" id="GO:0016712">
    <property type="term" value="F:oxidoreductase activity, acting on paired donors, with incorporation or reduction of molecular oxygen, reduced flavin or flavoprotein as one donor, and incorporation of one atom of oxygen"/>
    <property type="evidence" value="ECO:0007669"/>
    <property type="project" value="TreeGrafter"/>
</dbReference>
<dbReference type="GO" id="GO:0050660">
    <property type="term" value="F:flavin adenine dinucleotide binding"/>
    <property type="evidence" value="ECO:0007669"/>
    <property type="project" value="InterPro"/>
</dbReference>
<name>A0A1I4YKL2_9MICO</name>
<evidence type="ECO:0000313" key="8">
    <source>
        <dbReference type="Proteomes" id="UP000198867"/>
    </source>
</evidence>
<dbReference type="PANTHER" id="PTHR48083">
    <property type="entry name" value="MEDIUM-CHAIN SPECIFIC ACYL-COA DEHYDROGENASE, MITOCHONDRIAL-RELATED"/>
    <property type="match status" value="1"/>
</dbReference>
<dbReference type="Gene3D" id="1.20.140.10">
    <property type="entry name" value="Butyryl-CoA Dehydrogenase, subunit A, domain 3"/>
    <property type="match status" value="1"/>
</dbReference>
<dbReference type="Pfam" id="PF02770">
    <property type="entry name" value="Acyl-CoA_dh_M"/>
    <property type="match status" value="1"/>
</dbReference>
<keyword evidence="8" id="KW-1185">Reference proteome</keyword>
<dbReference type="InterPro" id="IPR013107">
    <property type="entry name" value="Acyl-CoA_DH_C"/>
</dbReference>
<comment type="similarity">
    <text evidence="3">Belongs to the HpaH/HsaA monooxygenase family.</text>
</comment>
<dbReference type="InterPro" id="IPR036250">
    <property type="entry name" value="AcylCo_DH-like_C"/>
</dbReference>
<dbReference type="Gene3D" id="1.10.540.10">
    <property type="entry name" value="Acyl-CoA dehydrogenase/oxidase, N-terminal domain"/>
    <property type="match status" value="1"/>
</dbReference>
<evidence type="ECO:0000313" key="7">
    <source>
        <dbReference type="EMBL" id="SFN38089.1"/>
    </source>
</evidence>
<evidence type="ECO:0000256" key="3">
    <source>
        <dbReference type="ARBA" id="ARBA00049661"/>
    </source>
</evidence>
<organism evidence="7 8">
    <name type="scientific">Mycetocola miduiensis</name>
    <dbReference type="NCBI Taxonomy" id="995034"/>
    <lineage>
        <taxon>Bacteria</taxon>
        <taxon>Bacillati</taxon>
        <taxon>Actinomycetota</taxon>
        <taxon>Actinomycetes</taxon>
        <taxon>Micrococcales</taxon>
        <taxon>Microbacteriaceae</taxon>
        <taxon>Mycetocola</taxon>
    </lineage>
</organism>
<gene>
    <name evidence="7" type="ORF">SAMN05216219_0282</name>
</gene>
<dbReference type="InterPro" id="IPR013786">
    <property type="entry name" value="AcylCoA_DH/ox_N"/>
</dbReference>
<evidence type="ECO:0000259" key="4">
    <source>
        <dbReference type="Pfam" id="PF02770"/>
    </source>
</evidence>
<dbReference type="GO" id="GO:0003995">
    <property type="term" value="F:acyl-CoA dehydrogenase activity"/>
    <property type="evidence" value="ECO:0007669"/>
    <property type="project" value="TreeGrafter"/>
</dbReference>
<keyword evidence="1" id="KW-0285">Flavoprotein</keyword>
<dbReference type="GO" id="GO:0005737">
    <property type="term" value="C:cytoplasm"/>
    <property type="evidence" value="ECO:0007669"/>
    <property type="project" value="TreeGrafter"/>
</dbReference>
<evidence type="ECO:0000256" key="2">
    <source>
        <dbReference type="ARBA" id="ARBA00023002"/>
    </source>
</evidence>
<evidence type="ECO:0000259" key="5">
    <source>
        <dbReference type="Pfam" id="PF02771"/>
    </source>
</evidence>
<feature type="domain" description="Acyl-CoA oxidase/dehydrogenase middle" evidence="4">
    <location>
        <begin position="134"/>
        <end position="218"/>
    </location>
</feature>
<dbReference type="InterPro" id="IPR046373">
    <property type="entry name" value="Acyl-CoA_Oxase/DH_mid-dom_sf"/>
</dbReference>
<reference evidence="8" key="1">
    <citation type="submission" date="2016-10" db="EMBL/GenBank/DDBJ databases">
        <authorList>
            <person name="Varghese N."/>
            <person name="Submissions S."/>
        </authorList>
    </citation>
    <scope>NUCLEOTIDE SEQUENCE [LARGE SCALE GENOMIC DNA]</scope>
    <source>
        <strain evidence="8">CGMCC 1.11101</strain>
    </source>
</reference>
<sequence length="419" mass="44872">MTHERNFTSPAARNEALFEHFSPVFDAIGAGAIEREIERTLPVAEIELLRNAGFGRLRVPREFGGFGATVDELVALLIELAAADSNLPQALRGHIGFTEYVLAHPDEKYRAFWFDQLANGALVGNAESERTGTFRNLSTTVQNTSKGWRLNGTKYYTTGSLYADWILVSAALDDPEQAEPVRAVVQVSARAPGVTVFDDWDGFGQRLTGSGTTQFDDVAVDPRFVHPQHADDSVRTILHAVYQLVHLATLAGIAQAALAEITEFVASRTRNLFNPAVAPSQDPVALQIVGESFGTVQTVAASVLAAAATVQAVSDRQLTGIATDADFARAEAHVFGVQATVIDLVLRVASRIFEVGGASATAESRRLDRHWRNARTVASHNPAIYRQQAVGDFVVNGVAPSTRTGALLSATPATVAVGG</sequence>
<dbReference type="RefSeq" id="WP_090708151.1">
    <property type="nucleotide sequence ID" value="NZ_FOVM01000001.1"/>
</dbReference>
<dbReference type="Proteomes" id="UP000198867">
    <property type="component" value="Unassembled WGS sequence"/>
</dbReference>
<dbReference type="InterPro" id="IPR006091">
    <property type="entry name" value="Acyl-CoA_Oxase/DH_mid-dom"/>
</dbReference>
<dbReference type="EMBL" id="FOVM01000001">
    <property type="protein sequence ID" value="SFN38089.1"/>
    <property type="molecule type" value="Genomic_DNA"/>
</dbReference>
<dbReference type="Pfam" id="PF02771">
    <property type="entry name" value="Acyl-CoA_dh_N"/>
    <property type="match status" value="1"/>
</dbReference>
<dbReference type="OrthoDB" id="571684at2"/>
<evidence type="ECO:0000256" key="1">
    <source>
        <dbReference type="ARBA" id="ARBA00022630"/>
    </source>
</evidence>
<dbReference type="AlphaFoldDB" id="A0A1I4YKL2"/>
<dbReference type="PANTHER" id="PTHR48083:SF19">
    <property type="entry name" value="FLAVIN-DEPENDENT MONOOXYGENASE, OXYGENASE SUBUNIT HSAA"/>
    <property type="match status" value="1"/>
</dbReference>